<dbReference type="Pfam" id="PF04228">
    <property type="entry name" value="Zn_peptidase"/>
    <property type="match status" value="1"/>
</dbReference>
<dbReference type="EMBL" id="CP041046">
    <property type="protein sequence ID" value="QDE40355.1"/>
    <property type="molecule type" value="Genomic_DNA"/>
</dbReference>
<comment type="subcellular location">
    <subcellularLocation>
        <location evidence="1">Membrane</location>
        <topology evidence="1">Single-pass membrane protein</topology>
    </subcellularLocation>
</comment>
<evidence type="ECO:0000256" key="2">
    <source>
        <dbReference type="ARBA" id="ARBA00022692"/>
    </source>
</evidence>
<evidence type="ECO:0000313" key="8">
    <source>
        <dbReference type="Proteomes" id="UP000316093"/>
    </source>
</evidence>
<dbReference type="RefSeq" id="WP_139983979.1">
    <property type="nucleotide sequence ID" value="NZ_CP041046.1"/>
</dbReference>
<keyword evidence="2 6" id="KW-0812">Transmembrane</keyword>
<proteinExistence type="predicted"/>
<keyword evidence="3 6" id="KW-1133">Transmembrane helix</keyword>
<keyword evidence="4 6" id="KW-0472">Membrane</keyword>
<dbReference type="KEGG" id="lpy:FIV34_14625"/>
<evidence type="ECO:0000256" key="5">
    <source>
        <dbReference type="SAM" id="MobiDB-lite"/>
    </source>
</evidence>
<feature type="compositionally biased region" description="Low complexity" evidence="5">
    <location>
        <begin position="59"/>
        <end position="79"/>
    </location>
</feature>
<dbReference type="PANTHER" id="PTHR30168:SF0">
    <property type="entry name" value="INNER MEMBRANE PROTEIN"/>
    <property type="match status" value="1"/>
</dbReference>
<dbReference type="GO" id="GO:0016020">
    <property type="term" value="C:membrane"/>
    <property type="evidence" value="ECO:0007669"/>
    <property type="project" value="UniProtKB-SubCell"/>
</dbReference>
<evidence type="ECO:0000256" key="1">
    <source>
        <dbReference type="ARBA" id="ARBA00004167"/>
    </source>
</evidence>
<accession>A0A4Y5Z7Q0</accession>
<dbReference type="InterPro" id="IPR007343">
    <property type="entry name" value="Uncharacterised_pept_Zn_put"/>
</dbReference>
<organism evidence="7 8">
    <name type="scientific">Luteibacter pinisoli</name>
    <dbReference type="NCBI Taxonomy" id="2589080"/>
    <lineage>
        <taxon>Bacteria</taxon>
        <taxon>Pseudomonadati</taxon>
        <taxon>Pseudomonadota</taxon>
        <taxon>Gammaproteobacteria</taxon>
        <taxon>Lysobacterales</taxon>
        <taxon>Rhodanobacteraceae</taxon>
        <taxon>Luteibacter</taxon>
    </lineage>
</organism>
<dbReference type="OrthoDB" id="9774900at2"/>
<gene>
    <name evidence="7" type="ORF">FIV34_14625</name>
</gene>
<sequence>MLWDKGRRSDNVEDAGDSGGGGGPSFGGGRGLGIGGIILLAILGLVFYKDPTALLSQDGAGAPPQAQQRQTQPARPAAANDPQVDFVRAILGETEDTWGEIFAANGQEYTQPKLVLFRNGVRTACGSASSAVGPFYCPGDQRVYLDLGFFQQMQQQFHESGDFARAYVIAHEVGHHVQNLVGVFAKVNEARRRGARMEGANGLSVRQELQADCFAGVWANHSQQRQHWLQAGDIESAMNAATAIGDDALQEQAQGRVVPDSFTHGTSAQRVHWFKAGFDSGDIGKCNTFSGSI</sequence>
<evidence type="ECO:0000256" key="3">
    <source>
        <dbReference type="ARBA" id="ARBA00022989"/>
    </source>
</evidence>
<dbReference type="AlphaFoldDB" id="A0A4Y5Z7Q0"/>
<protein>
    <submittedName>
        <fullName evidence="7">Neutral zinc metallopeptidase</fullName>
    </submittedName>
</protein>
<evidence type="ECO:0000256" key="4">
    <source>
        <dbReference type="ARBA" id="ARBA00023136"/>
    </source>
</evidence>
<feature type="compositionally biased region" description="Basic and acidic residues" evidence="5">
    <location>
        <begin position="1"/>
        <end position="11"/>
    </location>
</feature>
<dbReference type="SUPFAM" id="SSF55486">
    <property type="entry name" value="Metalloproteases ('zincins'), catalytic domain"/>
    <property type="match status" value="1"/>
</dbReference>
<feature type="transmembrane region" description="Helical" evidence="6">
    <location>
        <begin position="31"/>
        <end position="48"/>
    </location>
</feature>
<evidence type="ECO:0000256" key="6">
    <source>
        <dbReference type="SAM" id="Phobius"/>
    </source>
</evidence>
<feature type="region of interest" description="Disordered" evidence="5">
    <location>
        <begin position="1"/>
        <end position="24"/>
    </location>
</feature>
<feature type="region of interest" description="Disordered" evidence="5">
    <location>
        <begin position="58"/>
        <end position="79"/>
    </location>
</feature>
<evidence type="ECO:0000313" key="7">
    <source>
        <dbReference type="EMBL" id="QDE40355.1"/>
    </source>
</evidence>
<dbReference type="PANTHER" id="PTHR30168">
    <property type="entry name" value="PUTATIVE MEMBRANE PROTEIN YPFJ"/>
    <property type="match status" value="1"/>
</dbReference>
<dbReference type="Proteomes" id="UP000316093">
    <property type="component" value="Chromosome"/>
</dbReference>
<name>A0A4Y5Z7Q0_9GAMM</name>
<reference evidence="7 8" key="1">
    <citation type="submission" date="2019-06" db="EMBL/GenBank/DDBJ databases">
        <title>A complete genome sequence for Luteibacter pinisoli MAH-14.</title>
        <authorList>
            <person name="Baltrus D.A."/>
        </authorList>
    </citation>
    <scope>NUCLEOTIDE SEQUENCE [LARGE SCALE GENOMIC DNA]</scope>
    <source>
        <strain evidence="7 8">MAH-14</strain>
    </source>
</reference>
<keyword evidence="8" id="KW-1185">Reference proteome</keyword>